<dbReference type="OrthoDB" id="1846553at2759"/>
<sequence>MLNVVGKSGNIELFWDLCQAIGILHLLNIKTYIIALRTLAATRELKKCVEFLHLMNGFGYDYRVEVLNKVVKSLCKNKIVVEAKHVVVKLKDCIKSDGEAYRWLIYGFSDVGDLIEASKVWNLMVDEGFEPCINVVDTMLEGLFKNNRIDEGLKLFQSMRVKRMENLRLSKYRVVINWLCRKGKLGEARKVFNEM</sequence>
<dbReference type="InterPro" id="IPR050667">
    <property type="entry name" value="PPR-containing_protein"/>
</dbReference>
<dbReference type="PANTHER" id="PTHR47939">
    <property type="entry name" value="MEMBRANE-ASSOCIATED SALT-INDUCIBLE PROTEIN-LIKE"/>
    <property type="match status" value="1"/>
</dbReference>
<evidence type="ECO:0000313" key="5">
    <source>
        <dbReference type="Proteomes" id="UP000594638"/>
    </source>
</evidence>
<accession>A0A8S0SZI4</accession>
<name>A0A8S0SZI4_OLEEU</name>
<feature type="repeat" description="PPR" evidence="3">
    <location>
        <begin position="168"/>
        <end position="195"/>
    </location>
</feature>
<comment type="similarity">
    <text evidence="1">Belongs to the PPR family. P subfamily.</text>
</comment>
<keyword evidence="2" id="KW-0677">Repeat</keyword>
<proteinExistence type="inferred from homology"/>
<evidence type="ECO:0000313" key="4">
    <source>
        <dbReference type="EMBL" id="CAA2997634.1"/>
    </source>
</evidence>
<gene>
    <name evidence="4" type="ORF">OLEA9_A063683</name>
</gene>
<feature type="repeat" description="PPR" evidence="3">
    <location>
        <begin position="97"/>
        <end position="131"/>
    </location>
</feature>
<dbReference type="InterPro" id="IPR011990">
    <property type="entry name" value="TPR-like_helical_dom_sf"/>
</dbReference>
<dbReference type="Pfam" id="PF01535">
    <property type="entry name" value="PPR"/>
    <property type="match status" value="2"/>
</dbReference>
<dbReference type="NCBIfam" id="TIGR00756">
    <property type="entry name" value="PPR"/>
    <property type="match status" value="3"/>
</dbReference>
<dbReference type="Pfam" id="PF12854">
    <property type="entry name" value="PPR_1"/>
    <property type="match status" value="1"/>
</dbReference>
<dbReference type="Gene3D" id="1.25.40.10">
    <property type="entry name" value="Tetratricopeptide repeat domain"/>
    <property type="match status" value="1"/>
</dbReference>
<evidence type="ECO:0000256" key="1">
    <source>
        <dbReference type="ARBA" id="ARBA00007626"/>
    </source>
</evidence>
<reference evidence="4 5" key="1">
    <citation type="submission" date="2019-12" db="EMBL/GenBank/DDBJ databases">
        <authorList>
            <person name="Alioto T."/>
            <person name="Alioto T."/>
            <person name="Gomez Garrido J."/>
        </authorList>
    </citation>
    <scope>NUCLEOTIDE SEQUENCE [LARGE SCALE GENOMIC DNA]</scope>
</reference>
<dbReference type="Proteomes" id="UP000594638">
    <property type="component" value="Unassembled WGS sequence"/>
</dbReference>
<dbReference type="AlphaFoldDB" id="A0A8S0SZI4"/>
<comment type="caution">
    <text evidence="4">The sequence shown here is derived from an EMBL/GenBank/DDBJ whole genome shotgun (WGS) entry which is preliminary data.</text>
</comment>
<dbReference type="InterPro" id="IPR002885">
    <property type="entry name" value="PPR_rpt"/>
</dbReference>
<dbReference type="Gramene" id="OE9A063683T1">
    <property type="protein sequence ID" value="OE9A063683C1"/>
    <property type="gene ID" value="OE9A063683"/>
</dbReference>
<keyword evidence="5" id="KW-1185">Reference proteome</keyword>
<dbReference type="PROSITE" id="PS51375">
    <property type="entry name" value="PPR"/>
    <property type="match status" value="2"/>
</dbReference>
<dbReference type="EMBL" id="CACTIH010005561">
    <property type="protein sequence ID" value="CAA2997634.1"/>
    <property type="molecule type" value="Genomic_DNA"/>
</dbReference>
<protein>
    <submittedName>
        <fullName evidence="4">Pentatricopeptide repeat-containing protein At1g26500</fullName>
    </submittedName>
</protein>
<organism evidence="4 5">
    <name type="scientific">Olea europaea subsp. europaea</name>
    <dbReference type="NCBI Taxonomy" id="158383"/>
    <lineage>
        <taxon>Eukaryota</taxon>
        <taxon>Viridiplantae</taxon>
        <taxon>Streptophyta</taxon>
        <taxon>Embryophyta</taxon>
        <taxon>Tracheophyta</taxon>
        <taxon>Spermatophyta</taxon>
        <taxon>Magnoliopsida</taxon>
        <taxon>eudicotyledons</taxon>
        <taxon>Gunneridae</taxon>
        <taxon>Pentapetalae</taxon>
        <taxon>asterids</taxon>
        <taxon>lamiids</taxon>
        <taxon>Lamiales</taxon>
        <taxon>Oleaceae</taxon>
        <taxon>Oleeae</taxon>
        <taxon>Olea</taxon>
    </lineage>
</organism>
<evidence type="ECO:0000256" key="2">
    <source>
        <dbReference type="ARBA" id="ARBA00022737"/>
    </source>
</evidence>
<evidence type="ECO:0000256" key="3">
    <source>
        <dbReference type="PROSITE-ProRule" id="PRU00708"/>
    </source>
</evidence>
<dbReference type="PANTHER" id="PTHR47939:SF12">
    <property type="entry name" value="PENTACOTRIPEPTIDE-REPEAT REGION OF PRORP DOMAIN-CONTAINING PROTEIN"/>
    <property type="match status" value="1"/>
</dbReference>